<reference evidence="1 2" key="7">
    <citation type="journal article" date="1993" name="J. Gen. Virol.">
        <title>Identification of the gene encoding the major capsid protein of insect iridescent virus type 6 by polymerase chain reaction.</title>
        <authorList>
            <person name="Stohwasser R."/>
            <person name="Raab K."/>
            <person name="Schnitzler P."/>
            <person name="Janssen W."/>
            <person name="Darai G."/>
        </authorList>
    </citation>
    <scope>NUCLEOTIDE SEQUENCE [LARGE SCALE GENOMIC DNA]</scope>
</reference>
<reference evidence="1 2" key="10">
    <citation type="journal article" date="1994" name="Nucleic Acids Res.">
        <title>Identification of genes encoding zinc finger proteins, non-histone chromosomal HMG protein homologue, and a putative GTP phosphohydrolase in the genome of Chilo iridescent virus.</title>
        <authorList>
            <person name="Schnitzler P."/>
            <person name="Hug M."/>
            <person name="Handermann M."/>
            <person name="Janssen W."/>
            <person name="Koonin E.V."/>
            <person name="Delius H."/>
            <person name="Darai C."/>
        </authorList>
    </citation>
    <scope>NUCLEOTIDE SEQUENCE [LARGE SCALE GENOMIC DNA]</scope>
</reference>
<reference evidence="1 2" key="5">
    <citation type="journal article" date="1992" name="Virus Genes">
        <title>Identification and mapping of origins of DNA replication within the DNA sequences of the genome of insect iridescent virus type 6.</title>
        <authorList>
            <person name="Handermann M."/>
            <person name="Schnitzler P."/>
            <person name="Rosen-Wolff A."/>
            <person name="Raab K."/>
            <person name="Sonntag K.C."/>
            <person name="Darai G."/>
        </authorList>
    </citation>
    <scope>NUCLEOTIDE SEQUENCE [LARGE SCALE GENOMIC DNA]</scope>
</reference>
<reference evidence="1 2" key="13">
    <citation type="journal article" date="1998" name="Virus Genes">
        <title>Identification of a thymidylate synthase gene within the genome of Chilo iridescent virus.</title>
        <authorList>
            <person name="Muller K."/>
            <person name="Tidona C.A."/>
            <person name="Bahr U."/>
            <person name="Darai G."/>
        </authorList>
    </citation>
    <scope>NUCLEOTIDE SEQUENCE [LARGE SCALE GENOMIC DNA]</scope>
</reference>
<evidence type="ECO:0000313" key="2">
    <source>
        <dbReference type="Proteomes" id="UP000001359"/>
    </source>
</evidence>
<organismHost>
    <name type="scientific">Chilo suppressalis</name>
    <name type="common">Asiatic rice borer moth</name>
    <dbReference type="NCBI Taxonomy" id="168631"/>
</organismHost>
<organismHost>
    <name type="scientific">Spodoptera frugiperda</name>
    <name type="common">Fall armyworm</name>
    <dbReference type="NCBI Taxonomy" id="7108"/>
</organismHost>
<reference evidence="1 2" key="9">
    <citation type="journal article" date="1994" name="J. Gen. Virol.">
        <title>Insect iridescent virus type 6 encodes a polypeptide related to the largest subunit of eukaryotic RNA polymerase II.</title>
        <authorList>
            <person name="Schnitzler P."/>
            <person name="Sonntag K.C."/>
            <person name="Muller M."/>
            <person name="Janssen W."/>
            <person name="Bugert J.J."/>
            <person name="Koonin E.V."/>
            <person name="Darai G."/>
        </authorList>
    </citation>
    <scope>NUCLEOTIDE SEQUENCE [LARGE SCALE GENOMIC DNA]</scope>
</reference>
<organismHost>
    <name type="scientific">Acheta domesticus</name>
    <name type="common">House cricket</name>
    <dbReference type="NCBI Taxonomy" id="6997"/>
</organismHost>
<dbReference type="RefSeq" id="NP_149533.1">
    <property type="nucleotide sequence ID" value="NC_003038.1"/>
</dbReference>
<organism evidence="1 2">
    <name type="scientific">Invertebrate iridescent virus 6</name>
    <name type="common">IIV-6</name>
    <name type="synonym">Chilo iridescent virus</name>
    <dbReference type="NCBI Taxonomy" id="176652"/>
    <lineage>
        <taxon>Viruses</taxon>
        <taxon>Varidnaviria</taxon>
        <taxon>Bamfordvirae</taxon>
        <taxon>Nucleocytoviricota</taxon>
        <taxon>Megaviricetes</taxon>
        <taxon>Pimascovirales</taxon>
        <taxon>Pimascovirales incertae sedis</taxon>
        <taxon>Iridoviridae</taxon>
        <taxon>Betairidovirinae</taxon>
        <taxon>Iridovirus</taxon>
        <taxon>Iridovirus chilo1</taxon>
    </lineage>
</organism>
<proteinExistence type="predicted"/>
<dbReference type="Proteomes" id="UP000001359">
    <property type="component" value="Segment"/>
</dbReference>
<reference evidence="1 2" key="4">
    <citation type="journal article" date="1988" name="Virology">
        <title>Identification and characterization of the repetitive DNA element in the genome of insect iridescent virus type 6.</title>
        <authorList>
            <person name="Fischer M."/>
            <person name="Schnitzler P."/>
            <person name="Delius H."/>
            <person name="Darai G."/>
        </authorList>
    </citation>
    <scope>NUCLEOTIDE SEQUENCE [LARGE SCALE GENOMIC DNA]</scope>
</reference>
<organismHost>
    <name type="scientific">Gryllus campestris</name>
    <dbReference type="NCBI Taxonomy" id="58607"/>
</organismHost>
<keyword evidence="2" id="KW-1185">Reference proteome</keyword>
<dbReference type="GeneID" id="1733209"/>
<organismHost>
    <name type="scientific">Gryllus bimaculatus</name>
    <name type="common">Two-spotted cricket</name>
    <dbReference type="NCBI Taxonomy" id="6999"/>
</organismHost>
<dbReference type="KEGG" id="vg:1733209"/>
<accession>Q91G37</accession>
<reference evidence="1 2" key="8">
    <citation type="journal article" date="1994" name="Intervirology">
        <title>Identification of the primary structure and the coding capacity of the genome of insect iridescent virus type 6 between the genome coordinates 0.310 and 0.347 (7990 bp).</title>
        <authorList>
            <person name="Sonntag K.C."/>
            <person name="Schnitzler P."/>
            <person name="Janssen W."/>
            <person name="Darai G."/>
        </authorList>
    </citation>
    <scope>NUCLEOTIDE SEQUENCE [LARGE SCALE GENOMIC DNA]</scope>
</reference>
<sequence>MCNPIPVLYYILVHFHRFYLCGQIHRIRLLLYNLESKDRFYNF</sequence>
<reference evidence="1 2" key="1">
    <citation type="journal article" date="1984" name="J. Virol.">
        <title>DNA analysis of insect iridescent virus 6: evidence for circular permutation and terminal redundancy.</title>
        <authorList>
            <person name="Delius H."/>
            <person name="Darai G."/>
            <person name="Fluegel R.M."/>
        </authorList>
    </citation>
    <scope>NUCLEOTIDE SEQUENCE [LARGE SCALE GENOMIC DNA]</scope>
</reference>
<reference evidence="1 2" key="15">
    <citation type="journal article" date="2001" name="Virology">
        <title>Analysis of the first complete DNA sequence of an invertebrate iridovirus: coding strategy of the genome of Chilo iridescent virus.</title>
        <authorList>
            <person name="Jakob N.J."/>
            <person name="Muller K."/>
            <person name="Bahr U."/>
            <person name="Darai G."/>
        </authorList>
    </citation>
    <scope>NUCLEOTIDE SEQUENCE [LARGE SCALE GENOMIC DNA]</scope>
</reference>
<reference evidence="1 2" key="3">
    <citation type="journal article" date="1987" name="Virology">
        <title>Molecular cloning and physical mapping of the genome of insect iridescent virus type 6: further evidence for circular permutation of the viral genome.</title>
        <authorList>
            <person name="Schnitzler P."/>
            <person name="Soltau J.B."/>
            <person name="Fischer M."/>
            <person name="Reisner H."/>
            <person name="Scholz J."/>
            <person name="Delius H."/>
            <person name="Darai G."/>
        </authorList>
    </citation>
    <scope>NUCLEOTIDE SEQUENCE [LARGE SCALE GENOMIC DNA]</scope>
</reference>
<dbReference type="EMBL" id="AF303741">
    <property type="protein sequence ID" value="AAK81995.1"/>
    <property type="molecule type" value="Genomic_DNA"/>
</dbReference>
<reference evidence="1 2" key="14">
    <citation type="journal article" date="1999" name="Virus Genes">
        <title>Identification of a gene cluster within the genome of Chilo iridescent virus encoding enzymes involved in viral DNA replication and processing.</title>
        <authorList>
            <person name="Muller K."/>
            <person name="Tidona C.A."/>
            <person name="Darai G."/>
        </authorList>
    </citation>
    <scope>NUCLEOTIDE SEQUENCE [LARGE SCALE GENOMIC DNA]</scope>
</reference>
<reference evidence="1 2" key="2">
    <citation type="journal article" date="1986" name="Med. Microbiol. Immunol.">
        <title>Insect iridescent virus type 6 induced toxic degenerative hepatitis in mice.</title>
        <authorList>
            <person name="Lorbacher de Ruiz H."/>
            <person name="Gelderblom H."/>
            <person name="Hofmann W."/>
            <person name="Darai G."/>
        </authorList>
    </citation>
    <scope>NUCLEOTIDE SEQUENCE [LARGE SCALE GENOMIC DNA]</scope>
</reference>
<protein>
    <submittedName>
        <fullName evidence="1">070R</fullName>
    </submittedName>
</protein>
<reference evidence="1 2" key="12">
    <citation type="journal article" date="1997" name="Virus Genes">
        <title>The DNA sequence of Chilo iridescent virus between the genome coordinates 0.101 and 0.391; similarities in coding strategy between insect and vertebrate iridoviruses.</title>
        <authorList>
            <person name="Bahr U."/>
            <person name="Tidona C.A."/>
            <person name="Darai G."/>
        </authorList>
    </citation>
    <scope>NUCLEOTIDE SEQUENCE [LARGE SCALE GENOMIC DNA]</scope>
</reference>
<reference evidence="1 2" key="11">
    <citation type="journal article" date="1994" name="Virus Genes">
        <title>Chilo iridescent virus encodes a putative helicase belonging to a distinct family within the "DEAD/H" superfamily: implications for the evolution of large DNA viruses.</title>
        <authorList>
            <person name="Sonntag K.C."/>
            <person name="Schnitzler P."/>
            <person name="Koonin E.V."/>
            <person name="Darai G."/>
        </authorList>
    </citation>
    <scope>NUCLEOTIDE SEQUENCE [LARGE SCALE GENOMIC DNA]</scope>
</reference>
<evidence type="ECO:0000313" key="1">
    <source>
        <dbReference type="EMBL" id="AAK81995.1"/>
    </source>
</evidence>
<reference evidence="1 2" key="6">
    <citation type="journal article" date="1992" name="Virus Genes">
        <title>Characterization of the third origin of DNA replication of the genome of insect iridescent virus type 6.</title>
        <authorList>
            <person name="Sonntag K.C."/>
            <person name="Darai G."/>
        </authorList>
    </citation>
    <scope>NUCLEOTIDE SEQUENCE [LARGE SCALE GENOMIC DNA]</scope>
</reference>
<name>Q91G37_IIV6</name>